<evidence type="ECO:0000256" key="5">
    <source>
        <dbReference type="ARBA" id="ARBA00022605"/>
    </source>
</evidence>
<evidence type="ECO:0000256" key="9">
    <source>
        <dbReference type="RuleBase" id="RU003523"/>
    </source>
</evidence>
<evidence type="ECO:0000256" key="2">
    <source>
        <dbReference type="ARBA" id="ARBA00009396"/>
    </source>
</evidence>
<dbReference type="InterPro" id="IPR050073">
    <property type="entry name" value="2-IPM_HCS-like"/>
</dbReference>
<keyword evidence="7" id="KW-0464">Manganese</keyword>
<dbReference type="EMBL" id="LZLS01000159">
    <property type="protein sequence ID" value="OBK24167.1"/>
    <property type="molecule type" value="Genomic_DNA"/>
</dbReference>
<accession>A0A1A3NV03</accession>
<dbReference type="InterPro" id="IPR013785">
    <property type="entry name" value="Aldolase_TIM"/>
</dbReference>
<dbReference type="PANTHER" id="PTHR10277">
    <property type="entry name" value="HOMOCITRATE SYNTHASE-RELATED"/>
    <property type="match status" value="1"/>
</dbReference>
<evidence type="ECO:0000256" key="7">
    <source>
        <dbReference type="ARBA" id="ARBA00023211"/>
    </source>
</evidence>
<dbReference type="PROSITE" id="PS00815">
    <property type="entry name" value="AIPM_HOMOCIT_SYNTH_1"/>
    <property type="match status" value="1"/>
</dbReference>
<feature type="domain" description="Pyruvate carboxyltransferase" evidence="10">
    <location>
        <begin position="23"/>
        <end position="278"/>
    </location>
</feature>
<dbReference type="Pfam" id="PF00682">
    <property type="entry name" value="HMGL-like"/>
    <property type="match status" value="1"/>
</dbReference>
<evidence type="ECO:0000256" key="1">
    <source>
        <dbReference type="ARBA" id="ARBA00004689"/>
    </source>
</evidence>
<dbReference type="InterPro" id="IPR002034">
    <property type="entry name" value="AIPM/Hcit_synth_CS"/>
</dbReference>
<reference evidence="11 12" key="1">
    <citation type="submission" date="2016-06" db="EMBL/GenBank/DDBJ databases">
        <authorList>
            <person name="Kjaerup R.B."/>
            <person name="Dalgaard T.S."/>
            <person name="Juul-Madsen H.R."/>
        </authorList>
    </citation>
    <scope>NUCLEOTIDE SEQUENCE [LARGE SCALE GENOMIC DNA]</scope>
    <source>
        <strain evidence="11 12">1165133.8</strain>
    </source>
</reference>
<gene>
    <name evidence="11" type="ORF">A5634_04060</name>
</gene>
<comment type="similarity">
    <text evidence="2">Belongs to the alpha-IPM synthase/homocitrate synthase family. LeuA type 1 subfamily.</text>
</comment>
<evidence type="ECO:0000313" key="12">
    <source>
        <dbReference type="Proteomes" id="UP000093928"/>
    </source>
</evidence>
<dbReference type="InterPro" id="IPR054691">
    <property type="entry name" value="LeuA/HCS_post-cat"/>
</dbReference>
<protein>
    <recommendedName>
        <fullName evidence="3">2-isopropylmalate synthase</fullName>
        <ecNumber evidence="3">2.3.3.13</ecNumber>
    </recommendedName>
</protein>
<comment type="pathway">
    <text evidence="1">Amino-acid biosynthesis; L-leucine biosynthesis; L-leucine from 3-methyl-2-oxobutanoate: step 1/4.</text>
</comment>
<dbReference type="AlphaFoldDB" id="A0A1A3NV03"/>
<evidence type="ECO:0000256" key="4">
    <source>
        <dbReference type="ARBA" id="ARBA00022430"/>
    </source>
</evidence>
<keyword evidence="4" id="KW-0432">Leucine biosynthesis</keyword>
<organism evidence="11 12">
    <name type="scientific">Mycobacterium asiaticum</name>
    <dbReference type="NCBI Taxonomy" id="1790"/>
    <lineage>
        <taxon>Bacteria</taxon>
        <taxon>Bacillati</taxon>
        <taxon>Actinomycetota</taxon>
        <taxon>Actinomycetes</taxon>
        <taxon>Mycobacteriales</taxon>
        <taxon>Mycobacteriaceae</taxon>
        <taxon>Mycobacterium</taxon>
    </lineage>
</organism>
<dbReference type="Gene3D" id="1.10.238.260">
    <property type="match status" value="1"/>
</dbReference>
<keyword evidence="6 9" id="KW-0808">Transferase</keyword>
<evidence type="ECO:0000256" key="3">
    <source>
        <dbReference type="ARBA" id="ARBA00012973"/>
    </source>
</evidence>
<dbReference type="Proteomes" id="UP000093928">
    <property type="component" value="Unassembled WGS sequence"/>
</dbReference>
<evidence type="ECO:0000256" key="6">
    <source>
        <dbReference type="ARBA" id="ARBA00022679"/>
    </source>
</evidence>
<dbReference type="Pfam" id="PF22617">
    <property type="entry name" value="HCS_D2"/>
    <property type="match status" value="1"/>
</dbReference>
<evidence type="ECO:0000313" key="11">
    <source>
        <dbReference type="EMBL" id="OBK24167.1"/>
    </source>
</evidence>
<dbReference type="PANTHER" id="PTHR10277:SF9">
    <property type="entry name" value="2-ISOPROPYLMALATE SYNTHASE 1, CHLOROPLASTIC-RELATED"/>
    <property type="match status" value="1"/>
</dbReference>
<dbReference type="SUPFAM" id="SSF51569">
    <property type="entry name" value="Aldolase"/>
    <property type="match status" value="1"/>
</dbReference>
<dbReference type="GO" id="GO:0003852">
    <property type="term" value="F:2-isopropylmalate synthase activity"/>
    <property type="evidence" value="ECO:0007669"/>
    <property type="project" value="UniProtKB-EC"/>
</dbReference>
<evidence type="ECO:0000256" key="8">
    <source>
        <dbReference type="ARBA" id="ARBA00023304"/>
    </source>
</evidence>
<dbReference type="InterPro" id="IPR000891">
    <property type="entry name" value="PYR_CT"/>
</dbReference>
<dbReference type="Gene3D" id="3.20.20.70">
    <property type="entry name" value="Aldolase class I"/>
    <property type="match status" value="1"/>
</dbReference>
<dbReference type="GO" id="GO:0009098">
    <property type="term" value="P:L-leucine biosynthetic process"/>
    <property type="evidence" value="ECO:0007669"/>
    <property type="project" value="UniProtKB-KW"/>
</dbReference>
<dbReference type="PROSITE" id="PS50991">
    <property type="entry name" value="PYR_CT"/>
    <property type="match status" value="1"/>
</dbReference>
<keyword evidence="5" id="KW-0028">Amino-acid biosynthesis</keyword>
<sequence>MGQHAERRIRKGTSMTAEVANWVEIIDCTLRDGEQAPGVGFSIAEKVEIGIALSQAGVDVLDAGFPASDPTEIEALQELRQRGINAAIGATARPFAGDIAAAEKARADEVFLFMPTSDARIESTLGLDRAAATDLLRGGAEEVTGRGMGLNIVFEDATRADPMFLIAVGERLVDAGLTVRRMIPADSVGCATPGSMARLVRQLREAFGGAIAICPHCHNDFGLATANTLAAVEAGATSLTCTVNGLGERAGNADLAEVAVGLSYLHGRRHGINLAALQELAELVEHRSGVHTSFIKPVTGLNVFRHESGVHVDAMLKSQDSYEYLASSAVGRRTEFVLGKHSGRALVRILLREAGRDADDSAVAPLLAAVKSRYGHANKTAHEQIFESRRRFFTEHLSGVSLDELPGTVSVSAPSVAD</sequence>
<dbReference type="PROSITE" id="PS00816">
    <property type="entry name" value="AIPM_HOMOCIT_SYNTH_2"/>
    <property type="match status" value="1"/>
</dbReference>
<name>A0A1A3NV03_MYCAS</name>
<evidence type="ECO:0000259" key="10">
    <source>
        <dbReference type="PROSITE" id="PS50991"/>
    </source>
</evidence>
<proteinExistence type="inferred from homology"/>
<keyword evidence="8" id="KW-0100">Branched-chain amino acid biosynthesis</keyword>
<comment type="caution">
    <text evidence="11">The sequence shown here is derived from an EMBL/GenBank/DDBJ whole genome shotgun (WGS) entry which is preliminary data.</text>
</comment>
<dbReference type="EC" id="2.3.3.13" evidence="3"/>